<name>A0A8S0VBU8_OLEEU</name>
<dbReference type="AlphaFoldDB" id="A0A8S0VBU8"/>
<reference evidence="2 3" key="1">
    <citation type="submission" date="2019-12" db="EMBL/GenBank/DDBJ databases">
        <authorList>
            <person name="Alioto T."/>
            <person name="Alioto T."/>
            <person name="Gomez Garrido J."/>
        </authorList>
    </citation>
    <scope>NUCLEOTIDE SEQUENCE [LARGE SCALE GENOMIC DNA]</scope>
</reference>
<keyword evidence="3" id="KW-1185">Reference proteome</keyword>
<dbReference type="OrthoDB" id="692967at2759"/>
<keyword evidence="1" id="KW-0472">Membrane</keyword>
<dbReference type="PANTHER" id="PTHR33935">
    <property type="entry name" value="OS10G0148100 PROTEIN"/>
    <property type="match status" value="1"/>
</dbReference>
<organism evidence="2 3">
    <name type="scientific">Olea europaea subsp. europaea</name>
    <dbReference type="NCBI Taxonomy" id="158383"/>
    <lineage>
        <taxon>Eukaryota</taxon>
        <taxon>Viridiplantae</taxon>
        <taxon>Streptophyta</taxon>
        <taxon>Embryophyta</taxon>
        <taxon>Tracheophyta</taxon>
        <taxon>Spermatophyta</taxon>
        <taxon>Magnoliopsida</taxon>
        <taxon>eudicotyledons</taxon>
        <taxon>Gunneridae</taxon>
        <taxon>Pentapetalae</taxon>
        <taxon>asterids</taxon>
        <taxon>lamiids</taxon>
        <taxon>Lamiales</taxon>
        <taxon>Oleaceae</taxon>
        <taxon>Oleeae</taxon>
        <taxon>Olea</taxon>
    </lineage>
</organism>
<comment type="caution">
    <text evidence="2">The sequence shown here is derived from an EMBL/GenBank/DDBJ whole genome shotgun (WGS) entry which is preliminary data.</text>
</comment>
<keyword evidence="1" id="KW-0812">Transmembrane</keyword>
<proteinExistence type="predicted"/>
<dbReference type="Gramene" id="OE9A063933T1">
    <property type="protein sequence ID" value="OE9A063933C1"/>
    <property type="gene ID" value="OE9A063933"/>
</dbReference>
<keyword evidence="1" id="KW-1133">Transmembrane helix</keyword>
<feature type="transmembrane region" description="Helical" evidence="1">
    <location>
        <begin position="25"/>
        <end position="44"/>
    </location>
</feature>
<evidence type="ECO:0000313" key="2">
    <source>
        <dbReference type="EMBL" id="CAA3028787.1"/>
    </source>
</evidence>
<accession>A0A8S0VBU8</accession>
<dbReference type="PANTHER" id="PTHR33935:SF22">
    <property type="entry name" value="OS10G0149400 PROTEIN"/>
    <property type="match status" value="1"/>
</dbReference>
<gene>
    <name evidence="2" type="ORF">OLEA9_A063933</name>
</gene>
<protein>
    <submittedName>
        <fullName evidence="2">Uncharacterized protein</fullName>
    </submittedName>
</protein>
<sequence>MYSKCLVSCPSQGFSFRKVSKEVPMWVHSLICSLLFAFVVHFCCARDKKIEVAGIVECADCKGSNIKPSQVFSGLHVTIDCMLKNGKVKRRGEGKVCGNGKFKAFLPEGILHEGKLKGKCYAQLQSGSAACPAYSGIEDSRILVFKSKTEGKYILKPKGILKFSSVFCTFDFLWPFFNPISYWQWKKNLFWKYFGQPWFLDPSPPVIPTRPPLSPAPQPSPAPSPTYRPPLKPLLPWFPYPKPPVFKKLCSPNYSDHRKNGWFHPLNWCKN</sequence>
<evidence type="ECO:0000256" key="1">
    <source>
        <dbReference type="SAM" id="Phobius"/>
    </source>
</evidence>
<dbReference type="EMBL" id="CACTIH010009270">
    <property type="protein sequence ID" value="CAA3028787.1"/>
    <property type="molecule type" value="Genomic_DNA"/>
</dbReference>
<dbReference type="Proteomes" id="UP000594638">
    <property type="component" value="Unassembled WGS sequence"/>
</dbReference>
<evidence type="ECO:0000313" key="3">
    <source>
        <dbReference type="Proteomes" id="UP000594638"/>
    </source>
</evidence>
<dbReference type="Pfam" id="PF01190">
    <property type="entry name" value="Pollen_Ole_e_1"/>
    <property type="match status" value="1"/>
</dbReference>